<dbReference type="Pfam" id="PF00795">
    <property type="entry name" value="CN_hydrolase"/>
    <property type="match status" value="1"/>
</dbReference>
<dbReference type="Proteomes" id="UP000594454">
    <property type="component" value="Chromosome 5"/>
</dbReference>
<dbReference type="PANTHER" id="PTHR23090">
    <property type="entry name" value="NH 3 /GLUTAMINE-DEPENDENT NAD + SYNTHETASE"/>
    <property type="match status" value="1"/>
</dbReference>
<comment type="catalytic activity">
    <reaction evidence="10 11">
        <text>deamido-NAD(+) + L-glutamine + ATP + H2O = L-glutamate + AMP + diphosphate + NAD(+) + H(+)</text>
        <dbReference type="Rhea" id="RHEA:24384"/>
        <dbReference type="ChEBI" id="CHEBI:15377"/>
        <dbReference type="ChEBI" id="CHEBI:15378"/>
        <dbReference type="ChEBI" id="CHEBI:29985"/>
        <dbReference type="ChEBI" id="CHEBI:30616"/>
        <dbReference type="ChEBI" id="CHEBI:33019"/>
        <dbReference type="ChEBI" id="CHEBI:57540"/>
        <dbReference type="ChEBI" id="CHEBI:58359"/>
        <dbReference type="ChEBI" id="CHEBI:58437"/>
        <dbReference type="ChEBI" id="CHEBI:456215"/>
        <dbReference type="EC" id="6.3.5.1"/>
    </reaction>
</comment>
<keyword evidence="6 11" id="KW-0547">Nucleotide-binding</keyword>
<sequence length="765" mass="85828">MGRKVTLAVATLNQWALDFEGNLARIMQSILEAKEMGATYRTGPELEICGYSCEDHFHEPDTYLHCWEVLLEILMSPISQNMLIDVGMPVMHRNVAYNCRVVLYNKQILLIRPKMAMCDDGCYRETRWFSAWTKTLRTEDYYLPRMISVHTGQHTVPIGDAVIATRDTCIGFEMCEELWNVRSTHIDMSLSGVEIISNGSGSYMQLRKAYITADLIKNASYKAGGAYLFSNLRGCDGQRVYFNGCSAIALNGDVISRGKQFSLQDVEVILATIDLEDIRSYRVAMRSRSNIAASAPTYPRISCDFEMSTHNDIFKITNCPIQWIYHTPEEEIALGPACWLWDYLRRSGQGGFFLPLSGGVDSSSSATIVHSMCRLVVAAVQDGDDQVLHDVRKILGDPEFTPDNPAALCNRLLVTCFMGSVNSSKETRQRASILANQLGSYHIEINIDSAVSALLTIFNAVTGLTPKFRTQGGCPRQNLALQNIQSRIRMVLAYLFAQLMLWVRNRPGGLLVLGSANVDESLRGYMTKYDCSSADVNPIGGISKTDLKKFLLYAKDRFNLPILHDIIGAPPTAELEPLLEGQLVQTDEQDMGMTYAELSEFGRLRKQAFCGPYSMFCKLVATWKGDLSPKEVADKVKHFFRCYAINRHKMTILTPAIHAESYSPDDNRFDHRPFLYRANWSWQFKAIDDEVDKLSSQGSSEKVPRSEEERINQSQDTGISRRSSQRDSKNSSPLSCSSTEGKKTGYSKVHVNVLGKIKDRTGIPV</sequence>
<dbReference type="Gene3D" id="3.60.110.10">
    <property type="entry name" value="Carbon-nitrogen hydrolase"/>
    <property type="match status" value="1"/>
</dbReference>
<feature type="compositionally biased region" description="Polar residues" evidence="12">
    <location>
        <begin position="712"/>
        <end position="722"/>
    </location>
</feature>
<dbReference type="SUPFAM" id="SSF56317">
    <property type="entry name" value="Carbon-nitrogen hydrolase"/>
    <property type="match status" value="1"/>
</dbReference>
<dbReference type="CDD" id="cd07570">
    <property type="entry name" value="GAT_Gln-NAD-synth"/>
    <property type="match status" value="1"/>
</dbReference>
<evidence type="ECO:0000256" key="2">
    <source>
        <dbReference type="ARBA" id="ARBA00007145"/>
    </source>
</evidence>
<keyword evidence="7 11" id="KW-0067">ATP-binding</keyword>
<dbReference type="AlphaFoldDB" id="A0A7R8Z271"/>
<dbReference type="FunFam" id="3.40.50.620:FF:000036">
    <property type="entry name" value="Glutamine-dependent NAD(+) synthetase"/>
    <property type="match status" value="1"/>
</dbReference>
<evidence type="ECO:0000259" key="13">
    <source>
        <dbReference type="PROSITE" id="PS50263"/>
    </source>
</evidence>
<organism evidence="14 15">
    <name type="scientific">Hermetia illucens</name>
    <name type="common">Black soldier fly</name>
    <dbReference type="NCBI Taxonomy" id="343691"/>
    <lineage>
        <taxon>Eukaryota</taxon>
        <taxon>Metazoa</taxon>
        <taxon>Ecdysozoa</taxon>
        <taxon>Arthropoda</taxon>
        <taxon>Hexapoda</taxon>
        <taxon>Insecta</taxon>
        <taxon>Pterygota</taxon>
        <taxon>Neoptera</taxon>
        <taxon>Endopterygota</taxon>
        <taxon>Diptera</taxon>
        <taxon>Brachycera</taxon>
        <taxon>Stratiomyomorpha</taxon>
        <taxon>Stratiomyidae</taxon>
        <taxon>Hermetiinae</taxon>
        <taxon>Hermetia</taxon>
    </lineage>
</organism>
<dbReference type="InterPro" id="IPR003694">
    <property type="entry name" value="NAD_synthase"/>
</dbReference>
<dbReference type="OMA" id="TSQEVCN"/>
<evidence type="ECO:0000256" key="12">
    <source>
        <dbReference type="SAM" id="MobiDB-lite"/>
    </source>
</evidence>
<dbReference type="PANTHER" id="PTHR23090:SF9">
    <property type="entry name" value="GLUTAMINE-DEPENDENT NAD(+) SYNTHETASE"/>
    <property type="match status" value="1"/>
</dbReference>
<dbReference type="InterPro" id="IPR014445">
    <property type="entry name" value="Gln-dep_NAD_synthase"/>
</dbReference>
<dbReference type="InParanoid" id="A0A7R8Z271"/>
<comment type="similarity">
    <text evidence="2 11">In the C-terminal section; belongs to the NAD synthetase family.</text>
</comment>
<evidence type="ECO:0000256" key="9">
    <source>
        <dbReference type="ARBA" id="ARBA00030681"/>
    </source>
</evidence>
<feature type="region of interest" description="Disordered" evidence="12">
    <location>
        <begin position="695"/>
        <end position="743"/>
    </location>
</feature>
<dbReference type="SUPFAM" id="SSF52402">
    <property type="entry name" value="Adenine nucleotide alpha hydrolases-like"/>
    <property type="match status" value="1"/>
</dbReference>
<dbReference type="FunCoup" id="A0A7R8Z271">
    <property type="interactions" value="1352"/>
</dbReference>
<comment type="pathway">
    <text evidence="1 11">Cofactor biosynthesis; NAD(+) biosynthesis; NAD(+) from deamido-NAD(+) (L-Gln route): step 1/1.</text>
</comment>
<dbReference type="FunFam" id="3.60.110.10:FF:000003">
    <property type="entry name" value="Glutamine-dependent NAD(+) synthetase"/>
    <property type="match status" value="1"/>
</dbReference>
<dbReference type="PROSITE" id="PS50263">
    <property type="entry name" value="CN_HYDROLASE"/>
    <property type="match status" value="1"/>
</dbReference>
<name>A0A7R8Z271_HERIL</name>
<evidence type="ECO:0000256" key="4">
    <source>
        <dbReference type="ARBA" id="ARBA00017309"/>
    </source>
</evidence>
<dbReference type="NCBIfam" id="TIGR00552">
    <property type="entry name" value="nadE"/>
    <property type="match status" value="1"/>
</dbReference>
<dbReference type="CDD" id="cd00553">
    <property type="entry name" value="NAD_synthase"/>
    <property type="match status" value="1"/>
</dbReference>
<feature type="compositionally biased region" description="Polar residues" evidence="12">
    <location>
        <begin position="730"/>
        <end position="739"/>
    </location>
</feature>
<gene>
    <name evidence="14" type="ORF">HERILL_LOCUS12975</name>
</gene>
<dbReference type="PIRSF" id="PIRSF006630">
    <property type="entry name" value="NADS_GAT"/>
    <property type="match status" value="1"/>
</dbReference>
<dbReference type="GO" id="GO:0004359">
    <property type="term" value="F:glutaminase activity"/>
    <property type="evidence" value="ECO:0007669"/>
    <property type="project" value="InterPro"/>
</dbReference>
<dbReference type="Gene3D" id="3.40.50.620">
    <property type="entry name" value="HUPs"/>
    <property type="match status" value="1"/>
</dbReference>
<dbReference type="InterPro" id="IPR003010">
    <property type="entry name" value="C-N_Hydrolase"/>
</dbReference>
<dbReference type="UniPathway" id="UPA00253">
    <property type="reaction ID" value="UER00334"/>
</dbReference>
<accession>A0A7R8Z271</accession>
<dbReference type="EMBL" id="LR899013">
    <property type="protein sequence ID" value="CAD7090497.1"/>
    <property type="molecule type" value="Genomic_DNA"/>
</dbReference>
<dbReference type="GO" id="GO:0005524">
    <property type="term" value="F:ATP binding"/>
    <property type="evidence" value="ECO:0007669"/>
    <property type="project" value="UniProtKB-UniRule"/>
</dbReference>
<evidence type="ECO:0000256" key="7">
    <source>
        <dbReference type="ARBA" id="ARBA00022840"/>
    </source>
</evidence>
<evidence type="ECO:0000256" key="3">
    <source>
        <dbReference type="ARBA" id="ARBA00012743"/>
    </source>
</evidence>
<dbReference type="HAMAP" id="MF_02090">
    <property type="entry name" value="NadE_glutamine_dep"/>
    <property type="match status" value="1"/>
</dbReference>
<feature type="domain" description="CN hydrolase" evidence="13">
    <location>
        <begin position="5"/>
        <end position="275"/>
    </location>
</feature>
<dbReference type="GO" id="GO:0009435">
    <property type="term" value="P:NAD+ biosynthetic process"/>
    <property type="evidence" value="ECO:0007669"/>
    <property type="project" value="UniProtKB-UniRule"/>
</dbReference>
<dbReference type="InterPro" id="IPR022310">
    <property type="entry name" value="NAD/GMP_synthase"/>
</dbReference>
<evidence type="ECO:0000256" key="6">
    <source>
        <dbReference type="ARBA" id="ARBA00022741"/>
    </source>
</evidence>
<keyword evidence="15" id="KW-1185">Reference proteome</keyword>
<dbReference type="InterPro" id="IPR014729">
    <property type="entry name" value="Rossmann-like_a/b/a_fold"/>
</dbReference>
<evidence type="ECO:0000313" key="15">
    <source>
        <dbReference type="Proteomes" id="UP000594454"/>
    </source>
</evidence>
<keyword evidence="5 11" id="KW-0436">Ligase</keyword>
<evidence type="ECO:0000256" key="5">
    <source>
        <dbReference type="ARBA" id="ARBA00022598"/>
    </source>
</evidence>
<evidence type="ECO:0000256" key="10">
    <source>
        <dbReference type="ARBA" id="ARBA00052340"/>
    </source>
</evidence>
<reference evidence="14 15" key="1">
    <citation type="submission" date="2020-11" db="EMBL/GenBank/DDBJ databases">
        <authorList>
            <person name="Wallbank WR R."/>
            <person name="Pardo Diaz C."/>
            <person name="Kozak K."/>
            <person name="Martin S."/>
            <person name="Jiggins C."/>
            <person name="Moest M."/>
            <person name="Warren A I."/>
            <person name="Generalovic N T."/>
            <person name="Byers J.R.P. K."/>
            <person name="Montejo-Kovacevich G."/>
            <person name="Yen C E."/>
        </authorList>
    </citation>
    <scope>NUCLEOTIDE SEQUENCE [LARGE SCALE GENOMIC DNA]</scope>
</reference>
<keyword evidence="8 11" id="KW-0520">NAD</keyword>
<dbReference type="EC" id="6.3.5.1" evidence="3 11"/>
<feature type="compositionally biased region" description="Basic and acidic residues" evidence="12">
    <location>
        <begin position="702"/>
        <end position="711"/>
    </location>
</feature>
<dbReference type="OrthoDB" id="2020662at2759"/>
<evidence type="ECO:0000256" key="8">
    <source>
        <dbReference type="ARBA" id="ARBA00023027"/>
    </source>
</evidence>
<protein>
    <recommendedName>
        <fullName evidence="4 11">Glutamine-dependent NAD(+) synthetase</fullName>
        <ecNumber evidence="3 11">6.3.5.1</ecNumber>
    </recommendedName>
    <alternativeName>
        <fullName evidence="9 11">NAD(+) synthase [glutamine-hydrolyzing]</fullName>
    </alternativeName>
</protein>
<evidence type="ECO:0000313" key="14">
    <source>
        <dbReference type="EMBL" id="CAD7090497.1"/>
    </source>
</evidence>
<dbReference type="InterPro" id="IPR036526">
    <property type="entry name" value="C-N_Hydrolase_sf"/>
</dbReference>
<dbReference type="Pfam" id="PF02540">
    <property type="entry name" value="NAD_synthase"/>
    <property type="match status" value="1"/>
</dbReference>
<dbReference type="GO" id="GO:0003952">
    <property type="term" value="F:NAD+ synthase (glutamine-hydrolyzing) activity"/>
    <property type="evidence" value="ECO:0007669"/>
    <property type="project" value="UniProtKB-UniRule"/>
</dbReference>
<evidence type="ECO:0000256" key="1">
    <source>
        <dbReference type="ARBA" id="ARBA00005188"/>
    </source>
</evidence>
<dbReference type="GO" id="GO:0005737">
    <property type="term" value="C:cytoplasm"/>
    <property type="evidence" value="ECO:0007669"/>
    <property type="project" value="InterPro"/>
</dbReference>
<evidence type="ECO:0000256" key="11">
    <source>
        <dbReference type="PIRNR" id="PIRNR006630"/>
    </source>
</evidence>
<proteinExistence type="inferred from homology"/>